<sequence length="255" mass="28209">MRLLVPIFLATLTLAFPTKDQETAKQAIPPVSWASDNGQPRNDMSLPNNQVAPNAFIRQQNDPNQRSEQHPQIQPNGQYEDSRQGFQFPQNGGFPGAPQDGFQQNGFPPQGGFQRKFPGAPQGQQNGFQQNQQFLQNGGFPGNTFGGSSVSGGRPSPMDERSNQGQTPMNNNGFQNKNNPSGFHDNQNPNDFLNNRNPNGSQNNQNPRPPLIGQGVQARDFSQGRISSEDDSQRGQRPYNQGAPNFRPFDTVRNY</sequence>
<feature type="compositionally biased region" description="Polar residues" evidence="1">
    <location>
        <begin position="61"/>
        <end position="79"/>
    </location>
</feature>
<proteinExistence type="predicted"/>
<name>A0AAN8FA80_TRICO</name>
<feature type="compositionally biased region" description="Polar residues" evidence="1">
    <location>
        <begin position="34"/>
        <end position="49"/>
    </location>
</feature>
<evidence type="ECO:0000256" key="2">
    <source>
        <dbReference type="SAM" id="SignalP"/>
    </source>
</evidence>
<protein>
    <submittedName>
        <fullName evidence="3">Uncharacterized protein</fullName>
    </submittedName>
</protein>
<feature type="compositionally biased region" description="Low complexity" evidence="1">
    <location>
        <begin position="146"/>
        <end position="156"/>
    </location>
</feature>
<dbReference type="AlphaFoldDB" id="A0AAN8FA80"/>
<keyword evidence="2" id="KW-0732">Signal</keyword>
<accession>A0AAN8FA80</accession>
<evidence type="ECO:0000313" key="4">
    <source>
        <dbReference type="Proteomes" id="UP001331761"/>
    </source>
</evidence>
<feature type="chain" id="PRO_5042896176" evidence="2">
    <location>
        <begin position="16"/>
        <end position="255"/>
    </location>
</feature>
<evidence type="ECO:0000256" key="1">
    <source>
        <dbReference type="SAM" id="MobiDB-lite"/>
    </source>
</evidence>
<feature type="region of interest" description="Disordered" evidence="1">
    <location>
        <begin position="21"/>
        <end position="49"/>
    </location>
</feature>
<feature type="region of interest" description="Disordered" evidence="1">
    <location>
        <begin position="61"/>
        <end position="255"/>
    </location>
</feature>
<feature type="compositionally biased region" description="Low complexity" evidence="1">
    <location>
        <begin position="84"/>
        <end position="138"/>
    </location>
</feature>
<reference evidence="3 4" key="1">
    <citation type="submission" date="2019-10" db="EMBL/GenBank/DDBJ databases">
        <title>Assembly and Annotation for the nematode Trichostrongylus colubriformis.</title>
        <authorList>
            <person name="Martin J."/>
        </authorList>
    </citation>
    <scope>NUCLEOTIDE SEQUENCE [LARGE SCALE GENOMIC DNA]</scope>
    <source>
        <strain evidence="3">G859</strain>
        <tissue evidence="3">Whole worm</tissue>
    </source>
</reference>
<dbReference type="EMBL" id="WIXE01019140">
    <property type="protein sequence ID" value="KAK5970317.1"/>
    <property type="molecule type" value="Genomic_DNA"/>
</dbReference>
<feature type="compositionally biased region" description="Low complexity" evidence="1">
    <location>
        <begin position="185"/>
        <end position="206"/>
    </location>
</feature>
<evidence type="ECO:0000313" key="3">
    <source>
        <dbReference type="EMBL" id="KAK5970317.1"/>
    </source>
</evidence>
<gene>
    <name evidence="3" type="ORF">GCK32_022267</name>
</gene>
<dbReference type="Proteomes" id="UP001331761">
    <property type="component" value="Unassembled WGS sequence"/>
</dbReference>
<keyword evidence="4" id="KW-1185">Reference proteome</keyword>
<feature type="compositionally biased region" description="Polar residues" evidence="1">
    <location>
        <begin position="163"/>
        <end position="181"/>
    </location>
</feature>
<comment type="caution">
    <text evidence="3">The sequence shown here is derived from an EMBL/GenBank/DDBJ whole genome shotgun (WGS) entry which is preliminary data.</text>
</comment>
<organism evidence="3 4">
    <name type="scientific">Trichostrongylus colubriformis</name>
    <name type="common">Black scour worm</name>
    <dbReference type="NCBI Taxonomy" id="6319"/>
    <lineage>
        <taxon>Eukaryota</taxon>
        <taxon>Metazoa</taxon>
        <taxon>Ecdysozoa</taxon>
        <taxon>Nematoda</taxon>
        <taxon>Chromadorea</taxon>
        <taxon>Rhabditida</taxon>
        <taxon>Rhabditina</taxon>
        <taxon>Rhabditomorpha</taxon>
        <taxon>Strongyloidea</taxon>
        <taxon>Trichostrongylidae</taxon>
        <taxon>Trichostrongylus</taxon>
    </lineage>
</organism>
<feature type="signal peptide" evidence="2">
    <location>
        <begin position="1"/>
        <end position="15"/>
    </location>
</feature>